<organism evidence="2 3">
    <name type="scientific">Lophium mytilinum</name>
    <dbReference type="NCBI Taxonomy" id="390894"/>
    <lineage>
        <taxon>Eukaryota</taxon>
        <taxon>Fungi</taxon>
        <taxon>Dikarya</taxon>
        <taxon>Ascomycota</taxon>
        <taxon>Pezizomycotina</taxon>
        <taxon>Dothideomycetes</taxon>
        <taxon>Pleosporomycetidae</taxon>
        <taxon>Mytilinidiales</taxon>
        <taxon>Mytilinidiaceae</taxon>
        <taxon>Lophium</taxon>
    </lineage>
</organism>
<gene>
    <name evidence="2" type="ORF">BU16DRAFT_579979</name>
</gene>
<evidence type="ECO:0000313" key="3">
    <source>
        <dbReference type="Proteomes" id="UP000799750"/>
    </source>
</evidence>
<dbReference type="EMBL" id="MU004185">
    <property type="protein sequence ID" value="KAF2498966.1"/>
    <property type="molecule type" value="Genomic_DNA"/>
</dbReference>
<evidence type="ECO:0000313" key="2">
    <source>
        <dbReference type="EMBL" id="KAF2498966.1"/>
    </source>
</evidence>
<reference evidence="2" key="1">
    <citation type="journal article" date="2020" name="Stud. Mycol.">
        <title>101 Dothideomycetes genomes: a test case for predicting lifestyles and emergence of pathogens.</title>
        <authorList>
            <person name="Haridas S."/>
            <person name="Albert R."/>
            <person name="Binder M."/>
            <person name="Bloem J."/>
            <person name="Labutti K."/>
            <person name="Salamov A."/>
            <person name="Andreopoulos B."/>
            <person name="Baker S."/>
            <person name="Barry K."/>
            <person name="Bills G."/>
            <person name="Bluhm B."/>
            <person name="Cannon C."/>
            <person name="Castanera R."/>
            <person name="Culley D."/>
            <person name="Daum C."/>
            <person name="Ezra D."/>
            <person name="Gonzalez J."/>
            <person name="Henrissat B."/>
            <person name="Kuo A."/>
            <person name="Liang C."/>
            <person name="Lipzen A."/>
            <person name="Lutzoni F."/>
            <person name="Magnuson J."/>
            <person name="Mondo S."/>
            <person name="Nolan M."/>
            <person name="Ohm R."/>
            <person name="Pangilinan J."/>
            <person name="Park H.-J."/>
            <person name="Ramirez L."/>
            <person name="Alfaro M."/>
            <person name="Sun H."/>
            <person name="Tritt A."/>
            <person name="Yoshinaga Y."/>
            <person name="Zwiers L.-H."/>
            <person name="Turgeon B."/>
            <person name="Goodwin S."/>
            <person name="Spatafora J."/>
            <person name="Crous P."/>
            <person name="Grigoriev I."/>
        </authorList>
    </citation>
    <scope>NUCLEOTIDE SEQUENCE</scope>
    <source>
        <strain evidence="2">CBS 269.34</strain>
    </source>
</reference>
<protein>
    <submittedName>
        <fullName evidence="2">Uncharacterized protein</fullName>
    </submittedName>
</protein>
<dbReference type="OrthoDB" id="5275938at2759"/>
<dbReference type="Proteomes" id="UP000799750">
    <property type="component" value="Unassembled WGS sequence"/>
</dbReference>
<keyword evidence="3" id="KW-1185">Reference proteome</keyword>
<evidence type="ECO:0000256" key="1">
    <source>
        <dbReference type="SAM" id="MobiDB-lite"/>
    </source>
</evidence>
<accession>A0A6A6R396</accession>
<dbReference type="AlphaFoldDB" id="A0A6A6R396"/>
<name>A0A6A6R396_9PEZI</name>
<proteinExistence type="predicted"/>
<feature type="region of interest" description="Disordered" evidence="1">
    <location>
        <begin position="1"/>
        <end position="59"/>
    </location>
</feature>
<sequence>MAKKKNNMPDLVVDDEGAMARSSEYEELEPLEPEQPKKPNQLKQPEQPGEPDETKRPGEFEEPDAIQLDNEGDLHVTIQPLDLADTEIRALASSSCVRRASSKWNSLMLKQDSKQRQKLTIRTPNVKYAEIVVTLLNIAHSRFNVLPDALEFPQLCDIGEVSHYEKAVELVRPFFRTWAAPYTDKIFEPEYGAWLWISWVFGYRKTFEALVRRFSLEFPDVLETAAIFAGDGIGATVQREILSRVRKTAFEKILKTCSDHVNSFSGSGGAAICDDCSERHARACDSIAVGSLLKGLSSVGIWPIPTYDAMDWDEVSVNSFVGQLKSLYILRAHRHFNCHPTVNFGKAVKSCLRELVILAPEHEDYFAMFDSKAVAGDPM</sequence>